<comment type="catalytic activity">
    <reaction evidence="14 15 17">
        <text>guanosine(37) in tRNA + S-adenosyl-L-methionine = N(1)-methylguanosine(37) in tRNA + S-adenosyl-L-homocysteine + H(+)</text>
        <dbReference type="Rhea" id="RHEA:36899"/>
        <dbReference type="Rhea" id="RHEA-COMP:10145"/>
        <dbReference type="Rhea" id="RHEA-COMP:10147"/>
        <dbReference type="ChEBI" id="CHEBI:15378"/>
        <dbReference type="ChEBI" id="CHEBI:57856"/>
        <dbReference type="ChEBI" id="CHEBI:59789"/>
        <dbReference type="ChEBI" id="CHEBI:73542"/>
        <dbReference type="ChEBI" id="CHEBI:74269"/>
        <dbReference type="EC" id="2.1.1.228"/>
    </reaction>
</comment>
<dbReference type="GO" id="GO:0005829">
    <property type="term" value="C:cytosol"/>
    <property type="evidence" value="ECO:0007669"/>
    <property type="project" value="TreeGrafter"/>
</dbReference>
<keyword evidence="21" id="KW-1185">Reference proteome</keyword>
<evidence type="ECO:0000259" key="19">
    <source>
        <dbReference type="Pfam" id="PF01746"/>
    </source>
</evidence>
<evidence type="ECO:0000256" key="8">
    <source>
        <dbReference type="ARBA" id="ARBA00022603"/>
    </source>
</evidence>
<dbReference type="PANTHER" id="PTHR46417">
    <property type="entry name" value="TRNA (GUANINE-N(1)-)-METHYLTRANSFERASE"/>
    <property type="match status" value="1"/>
</dbReference>
<evidence type="ECO:0000256" key="5">
    <source>
        <dbReference type="ARBA" id="ARBA00012807"/>
    </source>
</evidence>
<evidence type="ECO:0000256" key="6">
    <source>
        <dbReference type="ARBA" id="ARBA00014679"/>
    </source>
</evidence>
<organism evidence="20 21">
    <name type="scientific">Parasphingopyxis lamellibrachiae</name>
    <dbReference type="NCBI Taxonomy" id="680125"/>
    <lineage>
        <taxon>Bacteria</taxon>
        <taxon>Pseudomonadati</taxon>
        <taxon>Pseudomonadota</taxon>
        <taxon>Alphaproteobacteria</taxon>
        <taxon>Sphingomonadales</taxon>
        <taxon>Sphingomonadaceae</taxon>
        <taxon>Parasphingopyxis</taxon>
    </lineage>
</organism>
<evidence type="ECO:0000313" key="20">
    <source>
        <dbReference type="EMBL" id="RED15476.1"/>
    </source>
</evidence>
<keyword evidence="8 15" id="KW-0489">Methyltransferase</keyword>
<accession>A0A3D9FEI9</accession>
<comment type="function">
    <text evidence="1 15 17">Specifically methylates guanosine-37 in various tRNAs.</text>
</comment>
<keyword evidence="7 15" id="KW-0963">Cytoplasm</keyword>
<dbReference type="CDD" id="cd18080">
    <property type="entry name" value="TrmD-like"/>
    <property type="match status" value="1"/>
</dbReference>
<dbReference type="InterPro" id="IPR023148">
    <property type="entry name" value="tRNA_m1G_MeTrfase_C_sf"/>
</dbReference>
<feature type="binding site" evidence="15 16">
    <location>
        <position position="114"/>
    </location>
    <ligand>
        <name>S-adenosyl-L-methionine</name>
        <dbReference type="ChEBI" id="CHEBI:59789"/>
    </ligand>
</feature>
<name>A0A3D9FEI9_9SPHN</name>
<feature type="domain" description="tRNA methyltransferase TRMD/TRM10-type" evidence="19">
    <location>
        <begin position="6"/>
        <end position="226"/>
    </location>
</feature>
<evidence type="ECO:0000313" key="21">
    <source>
        <dbReference type="Proteomes" id="UP000256310"/>
    </source>
</evidence>
<dbReference type="SUPFAM" id="SSF75217">
    <property type="entry name" value="alpha/beta knot"/>
    <property type="match status" value="1"/>
</dbReference>
<evidence type="ECO:0000256" key="3">
    <source>
        <dbReference type="ARBA" id="ARBA00007630"/>
    </source>
</evidence>
<dbReference type="NCBIfam" id="NF000648">
    <property type="entry name" value="PRK00026.1"/>
    <property type="match status" value="1"/>
</dbReference>
<evidence type="ECO:0000256" key="2">
    <source>
        <dbReference type="ARBA" id="ARBA00004496"/>
    </source>
</evidence>
<dbReference type="InterPro" id="IPR029028">
    <property type="entry name" value="Alpha/beta_knot_MTases"/>
</dbReference>
<evidence type="ECO:0000256" key="12">
    <source>
        <dbReference type="ARBA" id="ARBA00029736"/>
    </source>
</evidence>
<dbReference type="Pfam" id="PF01746">
    <property type="entry name" value="tRNA_m1G_MT"/>
    <property type="match status" value="1"/>
</dbReference>
<evidence type="ECO:0000256" key="16">
    <source>
        <dbReference type="PIRSR" id="PIRSR000386-1"/>
    </source>
</evidence>
<evidence type="ECO:0000256" key="9">
    <source>
        <dbReference type="ARBA" id="ARBA00022679"/>
    </source>
</evidence>
<feature type="region of interest" description="Disordered" evidence="18">
    <location>
        <begin position="225"/>
        <end position="247"/>
    </location>
</feature>
<dbReference type="GO" id="GO:0052906">
    <property type="term" value="F:tRNA (guanine(37)-N1)-methyltransferase activity"/>
    <property type="evidence" value="ECO:0007669"/>
    <property type="project" value="UniProtKB-UniRule"/>
</dbReference>
<evidence type="ECO:0000256" key="18">
    <source>
        <dbReference type="SAM" id="MobiDB-lite"/>
    </source>
</evidence>
<evidence type="ECO:0000256" key="7">
    <source>
        <dbReference type="ARBA" id="ARBA00022490"/>
    </source>
</evidence>
<protein>
    <recommendedName>
        <fullName evidence="6 15">tRNA (guanine-N(1)-)-methyltransferase</fullName>
        <ecNumber evidence="5 15">2.1.1.228</ecNumber>
    </recommendedName>
    <alternativeName>
        <fullName evidence="12 15">M1G-methyltransferase</fullName>
    </alternativeName>
    <alternativeName>
        <fullName evidence="13 15">tRNA [GM37] methyltransferase</fullName>
    </alternativeName>
</protein>
<sequence>MTFAATILTLYPEMFPGPLGHSIAGRAGDEGKWALETLQIRDFATDKHHTVDDTPAGGGAGMVMKADVLGAAVDEALRRQPDAPVLAMSPRGKPLTQARVRQLSDGPGVTILCGRFEGFDERIFETRPVEEVSIGDYILSGGEIGALALLDACIRLLPGVMGAASSGDEESFEQGLLEYPHYTRPKEWEGRTIPEVLRSGDHAKIAAWRKAQAEIITRSRRPDLWERYTGAPDQSPSGAQREKLKDE</sequence>
<keyword evidence="10 15" id="KW-0949">S-adenosyl-L-methionine</keyword>
<dbReference type="Proteomes" id="UP000256310">
    <property type="component" value="Unassembled WGS sequence"/>
</dbReference>
<dbReference type="AlphaFoldDB" id="A0A3D9FEI9"/>
<dbReference type="PIRSF" id="PIRSF000386">
    <property type="entry name" value="tRNA_mtase"/>
    <property type="match status" value="1"/>
</dbReference>
<evidence type="ECO:0000256" key="13">
    <source>
        <dbReference type="ARBA" id="ARBA00033392"/>
    </source>
</evidence>
<dbReference type="HAMAP" id="MF_00605">
    <property type="entry name" value="TrmD"/>
    <property type="match status" value="1"/>
</dbReference>
<comment type="subcellular location">
    <subcellularLocation>
        <location evidence="2 15 17">Cytoplasm</location>
    </subcellularLocation>
</comment>
<evidence type="ECO:0000256" key="17">
    <source>
        <dbReference type="RuleBase" id="RU003464"/>
    </source>
</evidence>
<dbReference type="RefSeq" id="WP_116234993.1">
    <property type="nucleotide sequence ID" value="NZ_QRDP01000004.1"/>
</dbReference>
<proteinExistence type="inferred from homology"/>
<comment type="caution">
    <text evidence="20">The sequence shown here is derived from an EMBL/GenBank/DDBJ whole genome shotgun (WGS) entry which is preliminary data.</text>
</comment>
<feature type="binding site" evidence="15 16">
    <location>
        <begin position="134"/>
        <end position="139"/>
    </location>
    <ligand>
        <name>S-adenosyl-L-methionine</name>
        <dbReference type="ChEBI" id="CHEBI:59789"/>
    </ligand>
</feature>
<dbReference type="InterPro" id="IPR002649">
    <property type="entry name" value="tRNA_m1G_MeTrfase_TrmD"/>
</dbReference>
<dbReference type="NCBIfam" id="TIGR00088">
    <property type="entry name" value="trmD"/>
    <property type="match status" value="1"/>
</dbReference>
<dbReference type="EMBL" id="QRDP01000004">
    <property type="protein sequence ID" value="RED15476.1"/>
    <property type="molecule type" value="Genomic_DNA"/>
</dbReference>
<keyword evidence="9 15" id="KW-0808">Transferase</keyword>
<evidence type="ECO:0000256" key="1">
    <source>
        <dbReference type="ARBA" id="ARBA00002634"/>
    </source>
</evidence>
<evidence type="ECO:0000256" key="11">
    <source>
        <dbReference type="ARBA" id="ARBA00022694"/>
    </source>
</evidence>
<evidence type="ECO:0000256" key="15">
    <source>
        <dbReference type="HAMAP-Rule" id="MF_00605"/>
    </source>
</evidence>
<dbReference type="EC" id="2.1.1.228" evidence="5 15"/>
<dbReference type="Gene3D" id="3.40.1280.10">
    <property type="match status" value="1"/>
</dbReference>
<reference evidence="20 21" key="1">
    <citation type="submission" date="2018-07" db="EMBL/GenBank/DDBJ databases">
        <title>Genomic Encyclopedia of Type Strains, Phase IV (KMG-IV): sequencing the most valuable type-strain genomes for metagenomic binning, comparative biology and taxonomic classification.</title>
        <authorList>
            <person name="Goeker M."/>
        </authorList>
    </citation>
    <scope>NUCLEOTIDE SEQUENCE [LARGE SCALE GENOMIC DNA]</scope>
    <source>
        <strain evidence="20 21">DSM 26725</strain>
    </source>
</reference>
<evidence type="ECO:0000256" key="4">
    <source>
        <dbReference type="ARBA" id="ARBA00011738"/>
    </source>
</evidence>
<comment type="subunit">
    <text evidence="4 15 17">Homodimer.</text>
</comment>
<dbReference type="InterPro" id="IPR029026">
    <property type="entry name" value="tRNA_m1G_MTases_N"/>
</dbReference>
<comment type="similarity">
    <text evidence="3 15 17">Belongs to the RNA methyltransferase TrmD family.</text>
</comment>
<evidence type="ECO:0000256" key="10">
    <source>
        <dbReference type="ARBA" id="ARBA00022691"/>
    </source>
</evidence>
<dbReference type="Gene3D" id="1.10.1270.20">
    <property type="entry name" value="tRNA(m1g37)methyltransferase, domain 2"/>
    <property type="match status" value="1"/>
</dbReference>
<gene>
    <name evidence="15" type="primary">trmD</name>
    <name evidence="20" type="ORF">DFR46_0470</name>
</gene>
<evidence type="ECO:0000256" key="14">
    <source>
        <dbReference type="ARBA" id="ARBA00047783"/>
    </source>
</evidence>
<dbReference type="OrthoDB" id="9807416at2"/>
<keyword evidence="11 15" id="KW-0819">tRNA processing</keyword>
<dbReference type="PANTHER" id="PTHR46417:SF1">
    <property type="entry name" value="TRNA (GUANINE-N(1)-)-METHYLTRANSFERASE"/>
    <property type="match status" value="1"/>
</dbReference>
<dbReference type="InterPro" id="IPR016009">
    <property type="entry name" value="tRNA_MeTrfase_TRMD/TRM10"/>
</dbReference>
<dbReference type="GO" id="GO:0002939">
    <property type="term" value="P:tRNA N1-guanine methylation"/>
    <property type="evidence" value="ECO:0007669"/>
    <property type="project" value="TreeGrafter"/>
</dbReference>